<name>A0A3N1NYR9_9GAMM</name>
<protein>
    <submittedName>
        <fullName evidence="2">Putative NBD/HSP70 family sugar kinase</fullName>
    </submittedName>
</protein>
<dbReference type="PANTHER" id="PTHR18964:SF169">
    <property type="entry name" value="N-ACETYLMANNOSAMINE KINASE"/>
    <property type="match status" value="1"/>
</dbReference>
<accession>A0A3N1NYR9</accession>
<evidence type="ECO:0000313" key="3">
    <source>
        <dbReference type="Proteomes" id="UP000273643"/>
    </source>
</evidence>
<dbReference type="GO" id="GO:0019262">
    <property type="term" value="P:N-acetylneuraminate catabolic process"/>
    <property type="evidence" value="ECO:0007669"/>
    <property type="project" value="TreeGrafter"/>
</dbReference>
<reference evidence="2 3" key="1">
    <citation type="submission" date="2018-11" db="EMBL/GenBank/DDBJ databases">
        <title>Genomic Encyclopedia of Type Strains, Phase IV (KMG-IV): sequencing the most valuable type-strain genomes for metagenomic binning, comparative biology and taxonomic classification.</title>
        <authorList>
            <person name="Goeker M."/>
        </authorList>
    </citation>
    <scope>NUCLEOTIDE SEQUENCE [LARGE SCALE GENOMIC DNA]</scope>
    <source>
        <strain evidence="2 3">DSM 16974</strain>
    </source>
</reference>
<dbReference type="InterPro" id="IPR000835">
    <property type="entry name" value="HTH_MarR-typ"/>
</dbReference>
<dbReference type="AlphaFoldDB" id="A0A3N1NYR9"/>
<dbReference type="InterPro" id="IPR036390">
    <property type="entry name" value="WH_DNA-bd_sf"/>
</dbReference>
<keyword evidence="2" id="KW-0808">Transferase</keyword>
<evidence type="ECO:0000259" key="1">
    <source>
        <dbReference type="Pfam" id="PF01047"/>
    </source>
</evidence>
<proteinExistence type="predicted"/>
<dbReference type="Gene3D" id="1.10.10.10">
    <property type="entry name" value="Winged helix-like DNA-binding domain superfamily/Winged helix DNA-binding domain"/>
    <property type="match status" value="1"/>
</dbReference>
<dbReference type="InterPro" id="IPR000600">
    <property type="entry name" value="ROK"/>
</dbReference>
<dbReference type="Gene3D" id="3.30.420.40">
    <property type="match status" value="2"/>
</dbReference>
<dbReference type="Pfam" id="PF00480">
    <property type="entry name" value="ROK"/>
    <property type="match status" value="1"/>
</dbReference>
<sequence length="406" mass="44726">MSQGSNSSGLRRYNERVMLTHLRKYRTASKSDLARATNLTPQAVTRIVDDLEQNELVVREGRRLGGLGQPSTLYAINPAGAYSIGIKIGRRDLELLLLDFSGKTLAQFKREFDQPDPDYIIEQIDLLLPELRNHLDKSGQKRLRGVGVAMPWFLGAWPSDLEMADELSERWRNINLSEEISSRIDLPVFFENDGAAAAVAELQLGVGRDISDFLYVNIGAFIGGGLVLHGNLEPGVHGNAAELASMPVPHSELFGHEPGKGGFDMLTQRASLLTLRRYLNQKGIEISHIGELPEHIDNARIYIQEWMNDCADAMVFAFLSAISILDLKAIVIDANLPRFIIEELVAMVERRLGSMAAKDIFVPAIIPGQLGPDAIAVGGGILPFYSSFGADKTVLLKGSVPERRMI</sequence>
<keyword evidence="3" id="KW-1185">Reference proteome</keyword>
<dbReference type="PANTHER" id="PTHR18964">
    <property type="entry name" value="ROK (REPRESSOR, ORF, KINASE) FAMILY"/>
    <property type="match status" value="1"/>
</dbReference>
<dbReference type="GO" id="GO:0009384">
    <property type="term" value="F:N-acylmannosamine kinase activity"/>
    <property type="evidence" value="ECO:0007669"/>
    <property type="project" value="TreeGrafter"/>
</dbReference>
<evidence type="ECO:0000313" key="2">
    <source>
        <dbReference type="EMBL" id="ROQ20959.1"/>
    </source>
</evidence>
<keyword evidence="2" id="KW-0418">Kinase</keyword>
<dbReference type="EMBL" id="RJUK01000001">
    <property type="protein sequence ID" value="ROQ20959.1"/>
    <property type="molecule type" value="Genomic_DNA"/>
</dbReference>
<dbReference type="RefSeq" id="WP_123638026.1">
    <property type="nucleotide sequence ID" value="NZ_RJUK01000001.1"/>
</dbReference>
<dbReference type="SUPFAM" id="SSF53067">
    <property type="entry name" value="Actin-like ATPase domain"/>
    <property type="match status" value="1"/>
</dbReference>
<dbReference type="SUPFAM" id="SSF46785">
    <property type="entry name" value="Winged helix' DNA-binding domain"/>
    <property type="match status" value="1"/>
</dbReference>
<dbReference type="Pfam" id="PF01047">
    <property type="entry name" value="MarR"/>
    <property type="match status" value="1"/>
</dbReference>
<dbReference type="GO" id="GO:0003700">
    <property type="term" value="F:DNA-binding transcription factor activity"/>
    <property type="evidence" value="ECO:0007669"/>
    <property type="project" value="InterPro"/>
</dbReference>
<organism evidence="2 3">
    <name type="scientific">Marinimicrobium koreense</name>
    <dbReference type="NCBI Taxonomy" id="306545"/>
    <lineage>
        <taxon>Bacteria</taxon>
        <taxon>Pseudomonadati</taxon>
        <taxon>Pseudomonadota</taxon>
        <taxon>Gammaproteobacteria</taxon>
        <taxon>Cellvibrionales</taxon>
        <taxon>Cellvibrionaceae</taxon>
        <taxon>Marinimicrobium</taxon>
    </lineage>
</organism>
<comment type="caution">
    <text evidence="2">The sequence shown here is derived from an EMBL/GenBank/DDBJ whole genome shotgun (WGS) entry which is preliminary data.</text>
</comment>
<feature type="domain" description="HTH marR-type" evidence="1">
    <location>
        <begin position="17"/>
        <end position="60"/>
    </location>
</feature>
<dbReference type="InterPro" id="IPR036388">
    <property type="entry name" value="WH-like_DNA-bd_sf"/>
</dbReference>
<dbReference type="OrthoDB" id="8595273at2"/>
<dbReference type="InterPro" id="IPR043129">
    <property type="entry name" value="ATPase_NBD"/>
</dbReference>
<dbReference type="Proteomes" id="UP000273643">
    <property type="component" value="Unassembled WGS sequence"/>
</dbReference>
<gene>
    <name evidence="2" type="ORF">EDC38_1580</name>
</gene>